<name>A0ABR0KZ66_9PEZI</name>
<sequence>MAAIFIVNTALDPPDIGRIVDEQTPTTPKPRFAQQAREPLPEESARDTPTRQSFGGIAGQRPLPDDLLSPGRAQEDAKDHDKSLKRDGSHRSSKS</sequence>
<organism evidence="2 3">
    <name type="scientific">Rachicladosporium monterosium</name>
    <dbReference type="NCBI Taxonomy" id="1507873"/>
    <lineage>
        <taxon>Eukaryota</taxon>
        <taxon>Fungi</taxon>
        <taxon>Dikarya</taxon>
        <taxon>Ascomycota</taxon>
        <taxon>Pezizomycotina</taxon>
        <taxon>Dothideomycetes</taxon>
        <taxon>Dothideomycetidae</taxon>
        <taxon>Cladosporiales</taxon>
        <taxon>Cladosporiaceae</taxon>
        <taxon>Rachicladosporium</taxon>
    </lineage>
</organism>
<feature type="compositionally biased region" description="Basic and acidic residues" evidence="1">
    <location>
        <begin position="73"/>
        <end position="95"/>
    </location>
</feature>
<accession>A0ABR0KZ66</accession>
<evidence type="ECO:0000313" key="2">
    <source>
        <dbReference type="EMBL" id="KAK5140992.1"/>
    </source>
</evidence>
<feature type="non-terminal residue" evidence="2">
    <location>
        <position position="95"/>
    </location>
</feature>
<gene>
    <name evidence="2" type="primary">USV1_1</name>
    <name evidence="2" type="ORF">LTR32_006345</name>
</gene>
<reference evidence="2 3" key="1">
    <citation type="submission" date="2023-08" db="EMBL/GenBank/DDBJ databases">
        <title>Black Yeasts Isolated from many extreme environments.</title>
        <authorList>
            <person name="Coleine C."/>
            <person name="Stajich J.E."/>
            <person name="Selbmann L."/>
        </authorList>
    </citation>
    <scope>NUCLEOTIDE SEQUENCE [LARGE SCALE GENOMIC DNA]</scope>
    <source>
        <strain evidence="2 3">CCFEE 5386</strain>
    </source>
</reference>
<feature type="compositionally biased region" description="Basic and acidic residues" evidence="1">
    <location>
        <begin position="39"/>
        <end position="49"/>
    </location>
</feature>
<dbReference type="EMBL" id="JAVRRR010000669">
    <property type="protein sequence ID" value="KAK5140992.1"/>
    <property type="molecule type" value="Genomic_DNA"/>
</dbReference>
<evidence type="ECO:0000313" key="3">
    <source>
        <dbReference type="Proteomes" id="UP001308179"/>
    </source>
</evidence>
<dbReference type="Proteomes" id="UP001308179">
    <property type="component" value="Unassembled WGS sequence"/>
</dbReference>
<comment type="caution">
    <text evidence="2">The sequence shown here is derived from an EMBL/GenBank/DDBJ whole genome shotgun (WGS) entry which is preliminary data.</text>
</comment>
<keyword evidence="3" id="KW-1185">Reference proteome</keyword>
<feature type="region of interest" description="Disordered" evidence="1">
    <location>
        <begin position="1"/>
        <end position="95"/>
    </location>
</feature>
<evidence type="ECO:0000256" key="1">
    <source>
        <dbReference type="SAM" id="MobiDB-lite"/>
    </source>
</evidence>
<proteinExistence type="predicted"/>
<protein>
    <submittedName>
        <fullName evidence="2">Up in starvation</fullName>
    </submittedName>
</protein>